<protein>
    <submittedName>
        <fullName evidence="1">Uncharacterized protein</fullName>
    </submittedName>
</protein>
<dbReference type="AlphaFoldDB" id="A0A498JYP7"/>
<keyword evidence="2" id="KW-1185">Reference proteome</keyword>
<reference evidence="1 2" key="1">
    <citation type="submission" date="2018-10" db="EMBL/GenBank/DDBJ databases">
        <title>A high-quality apple genome assembly.</title>
        <authorList>
            <person name="Hu J."/>
        </authorList>
    </citation>
    <scope>NUCLEOTIDE SEQUENCE [LARGE SCALE GENOMIC DNA]</scope>
    <source>
        <strain evidence="2">cv. HFTH1</strain>
        <tissue evidence="1">Young leaf</tissue>
    </source>
</reference>
<sequence>MNEVFTVFFWCVQSERYVANEGKNKMQFAAYRKRRLIWFSLNESKITKLEPVDFIYHLQVNPTIPKCKRSKDLRSNYKSNSHSRANYESNPHFRAKWEREAIGHGYFRGIVCFEILVKSGRGRKKLVC</sequence>
<evidence type="ECO:0000313" key="1">
    <source>
        <dbReference type="EMBL" id="RXH98602.1"/>
    </source>
</evidence>
<dbReference type="Proteomes" id="UP000290289">
    <property type="component" value="Chromosome 5"/>
</dbReference>
<gene>
    <name evidence="1" type="ORF">DVH24_010927</name>
</gene>
<proteinExistence type="predicted"/>
<accession>A0A498JYP7</accession>
<comment type="caution">
    <text evidence="1">The sequence shown here is derived from an EMBL/GenBank/DDBJ whole genome shotgun (WGS) entry which is preliminary data.</text>
</comment>
<name>A0A498JYP7_MALDO</name>
<organism evidence="1 2">
    <name type="scientific">Malus domestica</name>
    <name type="common">Apple</name>
    <name type="synonym">Pyrus malus</name>
    <dbReference type="NCBI Taxonomy" id="3750"/>
    <lineage>
        <taxon>Eukaryota</taxon>
        <taxon>Viridiplantae</taxon>
        <taxon>Streptophyta</taxon>
        <taxon>Embryophyta</taxon>
        <taxon>Tracheophyta</taxon>
        <taxon>Spermatophyta</taxon>
        <taxon>Magnoliopsida</taxon>
        <taxon>eudicotyledons</taxon>
        <taxon>Gunneridae</taxon>
        <taxon>Pentapetalae</taxon>
        <taxon>rosids</taxon>
        <taxon>fabids</taxon>
        <taxon>Rosales</taxon>
        <taxon>Rosaceae</taxon>
        <taxon>Amygdaloideae</taxon>
        <taxon>Maleae</taxon>
        <taxon>Malus</taxon>
    </lineage>
</organism>
<dbReference type="EMBL" id="RDQH01000331">
    <property type="protein sequence ID" value="RXH98602.1"/>
    <property type="molecule type" value="Genomic_DNA"/>
</dbReference>
<evidence type="ECO:0000313" key="2">
    <source>
        <dbReference type="Proteomes" id="UP000290289"/>
    </source>
</evidence>